<reference evidence="2" key="1">
    <citation type="submission" date="2022-11" db="UniProtKB">
        <authorList>
            <consortium name="WormBaseParasite"/>
        </authorList>
    </citation>
    <scope>IDENTIFICATION</scope>
</reference>
<organism evidence="1 2">
    <name type="scientific">Acrobeloides nanus</name>
    <dbReference type="NCBI Taxonomy" id="290746"/>
    <lineage>
        <taxon>Eukaryota</taxon>
        <taxon>Metazoa</taxon>
        <taxon>Ecdysozoa</taxon>
        <taxon>Nematoda</taxon>
        <taxon>Chromadorea</taxon>
        <taxon>Rhabditida</taxon>
        <taxon>Tylenchina</taxon>
        <taxon>Cephalobomorpha</taxon>
        <taxon>Cephaloboidea</taxon>
        <taxon>Cephalobidae</taxon>
        <taxon>Acrobeloides</taxon>
    </lineage>
</organism>
<name>A0A914DJP7_9BILA</name>
<dbReference type="Proteomes" id="UP000887540">
    <property type="component" value="Unplaced"/>
</dbReference>
<evidence type="ECO:0000313" key="1">
    <source>
        <dbReference type="Proteomes" id="UP000887540"/>
    </source>
</evidence>
<keyword evidence="1" id="KW-1185">Reference proteome</keyword>
<proteinExistence type="predicted"/>
<protein>
    <submittedName>
        <fullName evidence="2">Uncharacterized protein</fullName>
    </submittedName>
</protein>
<evidence type="ECO:0000313" key="2">
    <source>
        <dbReference type="WBParaSite" id="ACRNAN_scaffold29439.g23412.t1"/>
    </source>
</evidence>
<dbReference type="WBParaSite" id="ACRNAN_scaffold29439.g23412.t1">
    <property type="protein sequence ID" value="ACRNAN_scaffold29439.g23412.t1"/>
    <property type="gene ID" value="ACRNAN_scaffold29439.g23412"/>
</dbReference>
<sequence>MHHRLNTFFGAKHPMLWVFIDKLRSEETKQRKKWQKNDELKRCVWRIGAGSIQSVIKCIWSHPFEITIYPD</sequence>
<accession>A0A914DJP7</accession>
<dbReference type="AlphaFoldDB" id="A0A914DJP7"/>